<reference evidence="3" key="1">
    <citation type="submission" date="2013-11" db="EMBL/GenBank/DDBJ databases">
        <authorList>
            <person name="Hoang H.T."/>
            <person name="Killian M.L."/>
            <person name="Madson D.M."/>
            <person name="Arruda P.H.E."/>
            <person name="Sun D."/>
            <person name="Schwartz K.J."/>
            <person name="Yoon K."/>
        </authorList>
    </citation>
    <scope>NUCLEOTIDE SEQUENCE [LARGE SCALE GENOMIC DNA]</scope>
    <source>
        <strain evidence="3">CDK2</strain>
    </source>
</reference>
<sequence>MFDSMLASVQQSTHRFTVYTADDAPGDDDWFTNHSVAVDRQPLFPGGPDPFVAIERNGEFAGVLPVAVIERLLEPPVVRPETTDGLSPAYRALFEVLDDTVYTSLARGELLAVSREIEDRAGRLGTGSLHVSFQRLSVFRTQLPAYSKLAETGVTIHVYGEHDWTPPAIPGVIYHPESAGSMGEYWVVAFDGGDNPPESCALVAREEADGYRGFWTNDDEMVARIRRRLETVDPDQSLTEGDSTLR</sequence>
<proteinExistence type="predicted"/>
<dbReference type="PIRSF" id="PIRSF030471">
    <property type="entry name" value="STR_Vng0742h_prd"/>
    <property type="match status" value="1"/>
</dbReference>
<organism evidence="2 3">
    <name type="scientific">Halolamina pelagica</name>
    <dbReference type="NCBI Taxonomy" id="699431"/>
    <lineage>
        <taxon>Archaea</taxon>
        <taxon>Methanobacteriati</taxon>
        <taxon>Methanobacteriota</taxon>
        <taxon>Stenosarchaea group</taxon>
        <taxon>Halobacteria</taxon>
        <taxon>Halobacteriales</taxon>
        <taxon>Haloferacaceae</taxon>
    </lineage>
</organism>
<dbReference type="RefSeq" id="WP_080506647.1">
    <property type="nucleotide sequence ID" value="NZ_LGUC01000001.1"/>
</dbReference>
<evidence type="ECO:0000313" key="3">
    <source>
        <dbReference type="Proteomes" id="UP000050535"/>
    </source>
</evidence>
<comment type="caution">
    <text evidence="2">The sequence shown here is derived from an EMBL/GenBank/DDBJ whole genome shotgun (WGS) entry which is preliminary data.</text>
</comment>
<dbReference type="InterPro" id="IPR016954">
    <property type="entry name" value="Uncharacterised_Vng0742h"/>
</dbReference>
<name>A0A0P7GR38_9EURY</name>
<keyword evidence="3" id="KW-1185">Reference proteome</keyword>
<accession>A0A0P7GR38</accession>
<dbReference type="AlphaFoldDB" id="A0A0P7GR38"/>
<protein>
    <submittedName>
        <fullName evidence="2">Putative sensor protein/domain protein</fullName>
    </submittedName>
</protein>
<dbReference type="OrthoDB" id="198447at2157"/>
<gene>
    <name evidence="2" type="ORF">SY89_01932</name>
</gene>
<feature type="domain" description="DICT" evidence="1">
    <location>
        <begin position="103"/>
        <end position="206"/>
    </location>
</feature>
<dbReference type="EMBL" id="LGUC01000001">
    <property type="protein sequence ID" value="KPN31189.1"/>
    <property type="molecule type" value="Genomic_DNA"/>
</dbReference>
<dbReference type="Proteomes" id="UP000050535">
    <property type="component" value="Unassembled WGS sequence"/>
</dbReference>
<dbReference type="Pfam" id="PF10069">
    <property type="entry name" value="DICT"/>
    <property type="match status" value="1"/>
</dbReference>
<evidence type="ECO:0000313" key="2">
    <source>
        <dbReference type="EMBL" id="KPN31189.1"/>
    </source>
</evidence>
<dbReference type="InterPro" id="IPR019278">
    <property type="entry name" value="DICT_dom"/>
</dbReference>
<evidence type="ECO:0000259" key="1">
    <source>
        <dbReference type="Pfam" id="PF10069"/>
    </source>
</evidence>